<proteinExistence type="predicted"/>
<dbReference type="Proteomes" id="UP001289374">
    <property type="component" value="Unassembled WGS sequence"/>
</dbReference>
<sequence>MAGAALMHMETLAEMPKLFFLDQKGGRCTTHTAQHSEIKLRAQPRTSNNFLGGANPDGISFLSVDHIATGFCNHDGACISCLLSPNVRAYILGEIQNSSTRKAKDGRLILHKKVQLDCGRNYGLPMLWELSWNLIRRDLKVWRKSNVYDDTNVSKGEGVEEMQVIRCILEEYGHLVAKRPRYASWIDVELHQCVVEYRVLSMEGVALMDTVAEIPKLSERQQSSLTRKVDDGQHILHKKVIKLRAQSRTFNALVVTIQCLANIRIHGVNRPSGLVNVPSINEDRRRASNAKQGATHANGAVSVVDSQPPRTSCPDLLGDVQPWRCLHLMYVVPKPKPRHIDDGTQIGDAVTK</sequence>
<gene>
    <name evidence="2" type="ORF">Sango_2898300</name>
</gene>
<comment type="caution">
    <text evidence="2">The sequence shown here is derived from an EMBL/GenBank/DDBJ whole genome shotgun (WGS) entry which is preliminary data.</text>
</comment>
<reference evidence="2" key="2">
    <citation type="journal article" date="2024" name="Plant">
        <title>Genomic evolution and insights into agronomic trait innovations of Sesamum species.</title>
        <authorList>
            <person name="Miao H."/>
            <person name="Wang L."/>
            <person name="Qu L."/>
            <person name="Liu H."/>
            <person name="Sun Y."/>
            <person name="Le M."/>
            <person name="Wang Q."/>
            <person name="Wei S."/>
            <person name="Zheng Y."/>
            <person name="Lin W."/>
            <person name="Duan Y."/>
            <person name="Cao H."/>
            <person name="Xiong S."/>
            <person name="Wang X."/>
            <person name="Wei L."/>
            <person name="Li C."/>
            <person name="Ma Q."/>
            <person name="Ju M."/>
            <person name="Zhao R."/>
            <person name="Li G."/>
            <person name="Mu C."/>
            <person name="Tian Q."/>
            <person name="Mei H."/>
            <person name="Zhang T."/>
            <person name="Gao T."/>
            <person name="Zhang H."/>
        </authorList>
    </citation>
    <scope>NUCLEOTIDE SEQUENCE</scope>
    <source>
        <strain evidence="2">K16</strain>
    </source>
</reference>
<name>A0AAE1T6N2_9LAMI</name>
<evidence type="ECO:0000313" key="2">
    <source>
        <dbReference type="EMBL" id="KAK4382176.1"/>
    </source>
</evidence>
<dbReference type="EMBL" id="JACGWL010000749">
    <property type="protein sequence ID" value="KAK4382176.1"/>
    <property type="molecule type" value="Genomic_DNA"/>
</dbReference>
<keyword evidence="3" id="KW-1185">Reference proteome</keyword>
<evidence type="ECO:0000313" key="3">
    <source>
        <dbReference type="Proteomes" id="UP001289374"/>
    </source>
</evidence>
<dbReference type="AlphaFoldDB" id="A0AAE1T6N2"/>
<evidence type="ECO:0000256" key="1">
    <source>
        <dbReference type="SAM" id="MobiDB-lite"/>
    </source>
</evidence>
<protein>
    <submittedName>
        <fullName evidence="2">Uncharacterized protein</fullName>
    </submittedName>
</protein>
<feature type="region of interest" description="Disordered" evidence="1">
    <location>
        <begin position="287"/>
        <end position="308"/>
    </location>
</feature>
<reference evidence="2" key="1">
    <citation type="submission" date="2020-06" db="EMBL/GenBank/DDBJ databases">
        <authorList>
            <person name="Li T."/>
            <person name="Hu X."/>
            <person name="Zhang T."/>
            <person name="Song X."/>
            <person name="Zhang H."/>
            <person name="Dai N."/>
            <person name="Sheng W."/>
            <person name="Hou X."/>
            <person name="Wei L."/>
        </authorList>
    </citation>
    <scope>NUCLEOTIDE SEQUENCE</scope>
    <source>
        <strain evidence="2">K16</strain>
        <tissue evidence="2">Leaf</tissue>
    </source>
</reference>
<organism evidence="2 3">
    <name type="scientific">Sesamum angolense</name>
    <dbReference type="NCBI Taxonomy" id="2727404"/>
    <lineage>
        <taxon>Eukaryota</taxon>
        <taxon>Viridiplantae</taxon>
        <taxon>Streptophyta</taxon>
        <taxon>Embryophyta</taxon>
        <taxon>Tracheophyta</taxon>
        <taxon>Spermatophyta</taxon>
        <taxon>Magnoliopsida</taxon>
        <taxon>eudicotyledons</taxon>
        <taxon>Gunneridae</taxon>
        <taxon>Pentapetalae</taxon>
        <taxon>asterids</taxon>
        <taxon>lamiids</taxon>
        <taxon>Lamiales</taxon>
        <taxon>Pedaliaceae</taxon>
        <taxon>Sesamum</taxon>
    </lineage>
</organism>
<accession>A0AAE1T6N2</accession>